<dbReference type="GO" id="GO:0003677">
    <property type="term" value="F:DNA binding"/>
    <property type="evidence" value="ECO:0007669"/>
    <property type="project" value="InterPro"/>
</dbReference>
<dbReference type="GeneID" id="92895765"/>
<dbReference type="EMBL" id="CP041626">
    <property type="protein sequence ID" value="QDO92398.1"/>
    <property type="molecule type" value="Genomic_DNA"/>
</dbReference>
<protein>
    <submittedName>
        <fullName evidence="1">LytTR family transcriptional regulator</fullName>
    </submittedName>
</protein>
<evidence type="ECO:0000313" key="1">
    <source>
        <dbReference type="EMBL" id="QDO92398.1"/>
    </source>
</evidence>
<reference evidence="1 2" key="1">
    <citation type="submission" date="2019-07" db="EMBL/GenBank/DDBJ databases">
        <title>Genome assembly of a nasal isolate of Dolosigranulum pigrum from a chronic sinusitis patient.</title>
        <authorList>
            <person name="Baig S."/>
            <person name="Overballe-Petersen S."/>
            <person name="Kaspar U."/>
            <person name="Rendboe A."/>
            <person name="de Man T."/>
            <person name="Liu C."/>
            <person name="Price L.B."/>
            <person name="Stegger M."/>
            <person name="Becker K."/>
            <person name="Skytt Andersen P."/>
        </authorList>
    </citation>
    <scope>NUCLEOTIDE SEQUENCE [LARGE SCALE GENOMIC DNA]</scope>
    <source>
        <strain evidence="1 2">83VPs-KB5</strain>
    </source>
</reference>
<dbReference type="Gene3D" id="2.40.50.1020">
    <property type="entry name" value="LytTr DNA-binding domain"/>
    <property type="match status" value="1"/>
</dbReference>
<dbReference type="PROSITE" id="PS50930">
    <property type="entry name" value="HTH_LYTTR"/>
    <property type="match status" value="1"/>
</dbReference>
<dbReference type="AlphaFoldDB" id="A0A328KD40"/>
<organism evidence="1 2">
    <name type="scientific">Dolosigranulum pigrum</name>
    <dbReference type="NCBI Taxonomy" id="29394"/>
    <lineage>
        <taxon>Bacteria</taxon>
        <taxon>Bacillati</taxon>
        <taxon>Bacillota</taxon>
        <taxon>Bacilli</taxon>
        <taxon>Lactobacillales</taxon>
        <taxon>Carnobacteriaceae</taxon>
        <taxon>Dolosigranulum</taxon>
    </lineage>
</organism>
<evidence type="ECO:0000313" key="2">
    <source>
        <dbReference type="Proteomes" id="UP000315953"/>
    </source>
</evidence>
<sequence>MPFFSLTIGSETIHVDFDQILSLQTSVFDLHKLVLTTTTTKYEFLGKLAECEANYSQFFRVSKSTLINPENVMLTDYKRAILLYQAPTLSNTPSAKEKLLKHVLRNNNK</sequence>
<gene>
    <name evidence="1" type="ORF">FNV33_07260</name>
</gene>
<name>A0A328KD40_9LACT</name>
<dbReference type="SMART" id="SM00850">
    <property type="entry name" value="LytTR"/>
    <property type="match status" value="1"/>
</dbReference>
<accession>A0A328KD40</accession>
<dbReference type="RefSeq" id="WP_077862722.1">
    <property type="nucleotide sequence ID" value="NZ_CALFGV010000009.1"/>
</dbReference>
<dbReference type="Pfam" id="PF04397">
    <property type="entry name" value="LytTR"/>
    <property type="match status" value="1"/>
</dbReference>
<dbReference type="Proteomes" id="UP000315953">
    <property type="component" value="Chromosome"/>
</dbReference>
<proteinExistence type="predicted"/>
<dbReference type="KEGG" id="dpm:FNV33_07260"/>
<dbReference type="InterPro" id="IPR007492">
    <property type="entry name" value="LytTR_DNA-bd_dom"/>
</dbReference>